<dbReference type="GO" id="GO:0043023">
    <property type="term" value="F:ribosomal large subunit binding"/>
    <property type="evidence" value="ECO:0007669"/>
    <property type="project" value="TreeGrafter"/>
</dbReference>
<dbReference type="PATRIC" id="fig|755172.3.peg.1558"/>
<dbReference type="InterPro" id="IPR002661">
    <property type="entry name" value="Ribosome_recyc_fac"/>
</dbReference>
<feature type="domain" description="Ribosome recycling factor" evidence="7">
    <location>
        <begin position="21"/>
        <end position="184"/>
    </location>
</feature>
<dbReference type="Gene3D" id="3.30.1360.40">
    <property type="match status" value="1"/>
</dbReference>
<evidence type="ECO:0000256" key="2">
    <source>
        <dbReference type="ARBA" id="ARBA00005912"/>
    </source>
</evidence>
<proteinExistence type="inferred from homology"/>
<dbReference type="Pfam" id="PF01765">
    <property type="entry name" value="RRF"/>
    <property type="match status" value="1"/>
</dbReference>
<keyword evidence="6" id="KW-0175">Coiled coil</keyword>
<dbReference type="PANTHER" id="PTHR20982:SF3">
    <property type="entry name" value="MITOCHONDRIAL RIBOSOME RECYCLING FACTOR PSEUDO 1"/>
    <property type="match status" value="1"/>
</dbReference>
<keyword evidence="9" id="KW-1185">Reference proteome</keyword>
<dbReference type="InterPro" id="IPR023584">
    <property type="entry name" value="Ribosome_recyc_fac_dom"/>
</dbReference>
<dbReference type="GO" id="GO:0006415">
    <property type="term" value="P:translational termination"/>
    <property type="evidence" value="ECO:0007669"/>
    <property type="project" value="UniProtKB-UniRule"/>
</dbReference>
<reference evidence="9" key="1">
    <citation type="submission" date="2016-01" db="EMBL/GenBank/DDBJ databases">
        <authorList>
            <person name="Mitreva M."/>
            <person name="Pepin K.H."/>
            <person name="Mihindukulasuriya K.A."/>
            <person name="Fulton R."/>
            <person name="Fronick C."/>
            <person name="O'Laughlin M."/>
            <person name="Miner T."/>
            <person name="Herter B."/>
            <person name="Rosa B.A."/>
            <person name="Cordes M."/>
            <person name="Tomlinson C."/>
            <person name="Wollam A."/>
            <person name="Palsikar V.B."/>
            <person name="Mardis E.R."/>
            <person name="Wilson R.K."/>
        </authorList>
    </citation>
    <scope>NUCLEOTIDE SEQUENCE [LARGE SCALE GENOMIC DNA]</scope>
    <source>
        <strain evidence="9">DNF00729</strain>
    </source>
</reference>
<gene>
    <name evidence="5" type="primary">frr</name>
    <name evidence="8" type="ORF">HMPREF1863_01598</name>
</gene>
<dbReference type="CDD" id="cd00520">
    <property type="entry name" value="RRF"/>
    <property type="match status" value="1"/>
</dbReference>
<name>A0A134AC38_9FIRM</name>
<evidence type="ECO:0000259" key="7">
    <source>
        <dbReference type="Pfam" id="PF01765"/>
    </source>
</evidence>
<feature type="coiled-coil region" evidence="6">
    <location>
        <begin position="133"/>
        <end position="167"/>
    </location>
</feature>
<keyword evidence="4 5" id="KW-0648">Protein biosynthesis</keyword>
<dbReference type="PANTHER" id="PTHR20982">
    <property type="entry name" value="RIBOSOME RECYCLING FACTOR"/>
    <property type="match status" value="1"/>
</dbReference>
<keyword evidence="3 5" id="KW-0963">Cytoplasm</keyword>
<dbReference type="GO" id="GO:0005737">
    <property type="term" value="C:cytoplasm"/>
    <property type="evidence" value="ECO:0007669"/>
    <property type="project" value="UniProtKB-SubCell"/>
</dbReference>
<dbReference type="OrthoDB" id="9804006at2"/>
<dbReference type="AlphaFoldDB" id="A0A134AC38"/>
<comment type="subcellular location">
    <subcellularLocation>
        <location evidence="1 5">Cytoplasm</location>
    </subcellularLocation>
</comment>
<dbReference type="STRING" id="755172.HMPREF1863_01598"/>
<organism evidence="8 9">
    <name type="scientific">Aedoeadaptatus coxii</name>
    <dbReference type="NCBI Taxonomy" id="755172"/>
    <lineage>
        <taxon>Bacteria</taxon>
        <taxon>Bacillati</taxon>
        <taxon>Bacillota</taxon>
        <taxon>Tissierellia</taxon>
        <taxon>Tissierellales</taxon>
        <taxon>Peptoniphilaceae</taxon>
        <taxon>Aedoeadaptatus</taxon>
    </lineage>
</organism>
<dbReference type="HAMAP" id="MF_00040">
    <property type="entry name" value="RRF"/>
    <property type="match status" value="1"/>
</dbReference>
<evidence type="ECO:0000256" key="5">
    <source>
        <dbReference type="HAMAP-Rule" id="MF_00040"/>
    </source>
</evidence>
<evidence type="ECO:0000256" key="1">
    <source>
        <dbReference type="ARBA" id="ARBA00004496"/>
    </source>
</evidence>
<protein>
    <recommendedName>
        <fullName evidence="5">Ribosome-recycling factor</fullName>
        <shortName evidence="5">RRF</shortName>
    </recommendedName>
    <alternativeName>
        <fullName evidence="5">Ribosome-releasing factor</fullName>
    </alternativeName>
</protein>
<evidence type="ECO:0000313" key="8">
    <source>
        <dbReference type="EMBL" id="KXB65090.1"/>
    </source>
</evidence>
<dbReference type="NCBIfam" id="TIGR00496">
    <property type="entry name" value="frr"/>
    <property type="match status" value="1"/>
</dbReference>
<sequence>MEFNDVKQEIRTKTQKTLDRLKEDLGSIRAGRANPSLLDRITVEAYGQQTPLNQVAGITAPEARLLTIQPWDASLIPAIEKEILKSDLGLNPSNDGKIIRLAIPALTEERRKDMIKVVGKDAEQSKIAVRNIRRDAIDAIKKAEKNKEISEDDLKVYEEEIQKLIDSAIKDIDGIAKTKENELMEI</sequence>
<dbReference type="Gene3D" id="1.10.132.20">
    <property type="entry name" value="Ribosome-recycling factor"/>
    <property type="match status" value="1"/>
</dbReference>
<comment type="similarity">
    <text evidence="2 5">Belongs to the RRF family.</text>
</comment>
<evidence type="ECO:0000313" key="9">
    <source>
        <dbReference type="Proteomes" id="UP000070442"/>
    </source>
</evidence>
<evidence type="ECO:0000256" key="3">
    <source>
        <dbReference type="ARBA" id="ARBA00022490"/>
    </source>
</evidence>
<dbReference type="FunFam" id="1.10.132.20:FF:000001">
    <property type="entry name" value="Ribosome-recycling factor"/>
    <property type="match status" value="1"/>
</dbReference>
<dbReference type="EMBL" id="LSDG01000045">
    <property type="protein sequence ID" value="KXB65090.1"/>
    <property type="molecule type" value="Genomic_DNA"/>
</dbReference>
<dbReference type="FunFam" id="3.30.1360.40:FF:000001">
    <property type="entry name" value="Ribosome-recycling factor"/>
    <property type="match status" value="1"/>
</dbReference>
<dbReference type="RefSeq" id="WP_068369346.1">
    <property type="nucleotide sequence ID" value="NZ_CAIJCT010000010.1"/>
</dbReference>
<comment type="caution">
    <text evidence="8">The sequence shown here is derived from an EMBL/GenBank/DDBJ whole genome shotgun (WGS) entry which is preliminary data.</text>
</comment>
<evidence type="ECO:0000256" key="6">
    <source>
        <dbReference type="SAM" id="Coils"/>
    </source>
</evidence>
<dbReference type="Proteomes" id="UP000070442">
    <property type="component" value="Unassembled WGS sequence"/>
</dbReference>
<dbReference type="InterPro" id="IPR036191">
    <property type="entry name" value="RRF_sf"/>
</dbReference>
<accession>A0A134AC38</accession>
<dbReference type="SUPFAM" id="SSF55194">
    <property type="entry name" value="Ribosome recycling factor, RRF"/>
    <property type="match status" value="1"/>
</dbReference>
<comment type="function">
    <text evidence="5">Responsible for the release of ribosomes from messenger RNA at the termination of protein biosynthesis. May increase the efficiency of translation by recycling ribosomes from one round of translation to another.</text>
</comment>
<evidence type="ECO:0000256" key="4">
    <source>
        <dbReference type="ARBA" id="ARBA00022917"/>
    </source>
</evidence>